<feature type="transmembrane region" description="Helical" evidence="6">
    <location>
        <begin position="38"/>
        <end position="58"/>
    </location>
</feature>
<dbReference type="GO" id="GO:0005886">
    <property type="term" value="C:plasma membrane"/>
    <property type="evidence" value="ECO:0007669"/>
    <property type="project" value="UniProtKB-SubCell"/>
</dbReference>
<sequence>MARTNGLMRPRRGRWIAGVCAALADRFGLPCLLVRVGFVIFGIVGIGELVYVLLWIMIPRER</sequence>
<reference evidence="8 9" key="1">
    <citation type="submission" date="2019-06" db="EMBL/GenBank/DDBJ databases">
        <title>Sequencing the genomes of 1000 actinobacteria strains.</title>
        <authorList>
            <person name="Klenk H.-P."/>
        </authorList>
    </citation>
    <scope>NUCLEOTIDE SEQUENCE [LARGE SCALE GENOMIC DNA]</scope>
    <source>
        <strain evidence="8 9">DSM 12362</strain>
    </source>
</reference>
<evidence type="ECO:0000256" key="3">
    <source>
        <dbReference type="ARBA" id="ARBA00022692"/>
    </source>
</evidence>
<keyword evidence="3 6" id="KW-0812">Transmembrane</keyword>
<keyword evidence="5 6" id="KW-0472">Membrane</keyword>
<feature type="domain" description="Phage shock protein PspC N-terminal" evidence="7">
    <location>
        <begin position="6"/>
        <end position="61"/>
    </location>
</feature>
<evidence type="ECO:0000313" key="9">
    <source>
        <dbReference type="Proteomes" id="UP000315133"/>
    </source>
</evidence>
<protein>
    <submittedName>
        <fullName evidence="8">Phage shock protein C (PspC) family protein</fullName>
    </submittedName>
</protein>
<keyword evidence="4 6" id="KW-1133">Transmembrane helix</keyword>
<dbReference type="Pfam" id="PF04024">
    <property type="entry name" value="PspC"/>
    <property type="match status" value="1"/>
</dbReference>
<name>A0A543KLP5_9MICO</name>
<comment type="caution">
    <text evidence="8">The sequence shown here is derived from an EMBL/GenBank/DDBJ whole genome shotgun (WGS) entry which is preliminary data.</text>
</comment>
<gene>
    <name evidence="8" type="ORF">FB476_0850</name>
</gene>
<keyword evidence="2" id="KW-1003">Cell membrane</keyword>
<evidence type="ECO:0000259" key="7">
    <source>
        <dbReference type="Pfam" id="PF04024"/>
    </source>
</evidence>
<dbReference type="PANTHER" id="PTHR33885">
    <property type="entry name" value="PHAGE SHOCK PROTEIN C"/>
    <property type="match status" value="1"/>
</dbReference>
<evidence type="ECO:0000256" key="4">
    <source>
        <dbReference type="ARBA" id="ARBA00022989"/>
    </source>
</evidence>
<keyword evidence="9" id="KW-1185">Reference proteome</keyword>
<evidence type="ECO:0000256" key="2">
    <source>
        <dbReference type="ARBA" id="ARBA00022475"/>
    </source>
</evidence>
<comment type="subcellular location">
    <subcellularLocation>
        <location evidence="1">Cell membrane</location>
        <topology evidence="1">Single-pass membrane protein</topology>
    </subcellularLocation>
</comment>
<evidence type="ECO:0000313" key="8">
    <source>
        <dbReference type="EMBL" id="TQM95997.1"/>
    </source>
</evidence>
<evidence type="ECO:0000256" key="5">
    <source>
        <dbReference type="ARBA" id="ARBA00023136"/>
    </source>
</evidence>
<dbReference type="AlphaFoldDB" id="A0A543KLP5"/>
<evidence type="ECO:0000256" key="1">
    <source>
        <dbReference type="ARBA" id="ARBA00004162"/>
    </source>
</evidence>
<dbReference type="InterPro" id="IPR007168">
    <property type="entry name" value="Phageshock_PspC_N"/>
</dbReference>
<accession>A0A543KLP5</accession>
<dbReference type="Proteomes" id="UP000315133">
    <property type="component" value="Unassembled WGS sequence"/>
</dbReference>
<dbReference type="OrthoDB" id="7359894at2"/>
<evidence type="ECO:0000256" key="6">
    <source>
        <dbReference type="SAM" id="Phobius"/>
    </source>
</evidence>
<organism evidence="8 9">
    <name type="scientific">Ornithinimicrobium humiphilum</name>
    <dbReference type="NCBI Taxonomy" id="125288"/>
    <lineage>
        <taxon>Bacteria</taxon>
        <taxon>Bacillati</taxon>
        <taxon>Actinomycetota</taxon>
        <taxon>Actinomycetes</taxon>
        <taxon>Micrococcales</taxon>
        <taxon>Ornithinimicrobiaceae</taxon>
        <taxon>Ornithinimicrobium</taxon>
    </lineage>
</organism>
<proteinExistence type="predicted"/>
<dbReference type="RefSeq" id="WP_141817679.1">
    <property type="nucleotide sequence ID" value="NZ_BAAAIL010000003.1"/>
</dbReference>
<dbReference type="EMBL" id="VFPU01000001">
    <property type="protein sequence ID" value="TQM95997.1"/>
    <property type="molecule type" value="Genomic_DNA"/>
</dbReference>
<dbReference type="InterPro" id="IPR052027">
    <property type="entry name" value="PspC"/>
</dbReference>
<dbReference type="PANTHER" id="PTHR33885:SF3">
    <property type="entry name" value="PHAGE SHOCK PROTEIN C"/>
    <property type="match status" value="1"/>
</dbReference>